<dbReference type="SMART" id="SM00356">
    <property type="entry name" value="ZnF_C3H1"/>
    <property type="match status" value="1"/>
</dbReference>
<feature type="domain" description="SAP" evidence="4">
    <location>
        <begin position="8"/>
        <end position="42"/>
    </location>
</feature>
<feature type="coiled-coil region" evidence="2">
    <location>
        <begin position="31"/>
        <end position="59"/>
    </location>
</feature>
<dbReference type="InterPro" id="IPR054465">
    <property type="entry name" value="Integrase_p58-like_C"/>
</dbReference>
<dbReference type="InterPro" id="IPR043472">
    <property type="entry name" value="Macro_dom-like"/>
</dbReference>
<dbReference type="Pfam" id="PF02037">
    <property type="entry name" value="SAP"/>
    <property type="match status" value="1"/>
</dbReference>
<keyword evidence="1" id="KW-0863">Zinc-finger</keyword>
<evidence type="ECO:0000313" key="6">
    <source>
        <dbReference type="Proteomes" id="UP001162162"/>
    </source>
</evidence>
<reference evidence="5" key="1">
    <citation type="journal article" date="2023" name="Insect Mol. Biol.">
        <title>Genome sequencing provides insights into the evolution of gene families encoding plant cell wall-degrading enzymes in longhorned beetles.</title>
        <authorList>
            <person name="Shin N.R."/>
            <person name="Okamura Y."/>
            <person name="Kirsch R."/>
            <person name="Pauchet Y."/>
        </authorList>
    </citation>
    <scope>NUCLEOTIDE SEQUENCE</scope>
    <source>
        <strain evidence="5">AMC_N1</strain>
    </source>
</reference>
<keyword evidence="1" id="KW-0479">Metal-binding</keyword>
<sequence length="834" mass="96343">MASRQVFLKDLKVADLKRELEERECETTGKKADLQNRLKEALENEEKKITENSSWLQKQMDGKFGEIENKLVTVEEEFQNKFLEMERKFATLVLEGGEQQRMINTTLKSPGSDIDRMTNPQASSHMEMSKIRMKPPQFDGKSSWVNYLRQFEAAAKANGWSLAEKATALTLALRGDATDILQTLSLEEQEDYHQLVRHLEMRYGQSHLEHVYHSQLKNRYQKNNESLQEFEADIARLVRLAYSSTPENVMERLAVQAFLDGLRDIETRQALTLARPSKLVDALARALEFEAAKESCRRQATIRKREEDLEEGTCNEAEIRRVAKEILDKRPIRRWNGAKVRHIRGRRIEKKKAPPSSEKDVVIRRLTVVNDDWQPDELLRDQGNDPNLKPIVNWKKEGRKPTWEEVSRYSPTVKSYWAQWNSLVLSDGLLKRVLEKSDAYRSSIHETTGQTPASIVMGRELRLPCDLKFGCTPGDDVAGEDYVSTLRQRMDDIHERVRSNIQGASNRMKETYDINANDGRYQPGNQVWLYNPQRRRGLSPKLQSSWEGPYEVVTRINDVVYRIQKLPRGKPRVVHFNRLAPFAGSNDEQAEARVRHVSPPDGELAFEEFMSLHSNGQKARYGVTREEPRDLFQTPADFCLAHCVAADLRMSRGIALTFKKAFGQLEELRRQRPEVGRVLQITAAEQEKERSVFYLVTKQLSHHKPTYQTVWDTLVELRDVLLSQSISSLAIPKIASGLDGLDWRVIRSMLEVLFRFTGIEILVCCYNPRRSLNEKTVDCFFYQTSRCKNGSFCRYRHGPEDDTIRDEMSLRRGQCYERWASPPLPPSIPADRVV</sequence>
<feature type="zinc finger region" description="C3H1-type" evidence="1">
    <location>
        <begin position="773"/>
        <end position="800"/>
    </location>
</feature>
<keyword evidence="1" id="KW-0862">Zinc</keyword>
<dbReference type="Gene3D" id="1.10.720.30">
    <property type="entry name" value="SAP domain"/>
    <property type="match status" value="1"/>
</dbReference>
<dbReference type="Gene3D" id="4.10.1000.10">
    <property type="entry name" value="Zinc finger, CCCH-type"/>
    <property type="match status" value="1"/>
</dbReference>
<dbReference type="PROSITE" id="PS50800">
    <property type="entry name" value="SAP"/>
    <property type="match status" value="1"/>
</dbReference>
<dbReference type="PANTHER" id="PTHR45823:SF1">
    <property type="entry name" value="T-SNARE COILED-COIL HOMOLOGY DOMAIN-CONTAINING PROTEIN"/>
    <property type="match status" value="1"/>
</dbReference>
<dbReference type="Gene3D" id="3.40.220.10">
    <property type="entry name" value="Leucine Aminopeptidase, subunit E, domain 1"/>
    <property type="match status" value="1"/>
</dbReference>
<dbReference type="EMBL" id="JAPWTK010000091">
    <property type="protein sequence ID" value="KAJ8950978.1"/>
    <property type="molecule type" value="Genomic_DNA"/>
</dbReference>
<organism evidence="5 6">
    <name type="scientific">Aromia moschata</name>
    <dbReference type="NCBI Taxonomy" id="1265417"/>
    <lineage>
        <taxon>Eukaryota</taxon>
        <taxon>Metazoa</taxon>
        <taxon>Ecdysozoa</taxon>
        <taxon>Arthropoda</taxon>
        <taxon>Hexapoda</taxon>
        <taxon>Insecta</taxon>
        <taxon>Pterygota</taxon>
        <taxon>Neoptera</taxon>
        <taxon>Endopterygota</taxon>
        <taxon>Coleoptera</taxon>
        <taxon>Polyphaga</taxon>
        <taxon>Cucujiformia</taxon>
        <taxon>Chrysomeloidea</taxon>
        <taxon>Cerambycidae</taxon>
        <taxon>Cerambycinae</taxon>
        <taxon>Callichromatini</taxon>
        <taxon>Aromia</taxon>
    </lineage>
</organism>
<evidence type="ECO:0000259" key="4">
    <source>
        <dbReference type="PROSITE" id="PS50800"/>
    </source>
</evidence>
<evidence type="ECO:0000313" key="5">
    <source>
        <dbReference type="EMBL" id="KAJ8950978.1"/>
    </source>
</evidence>
<protein>
    <submittedName>
        <fullName evidence="5">Uncharacterized protein</fullName>
    </submittedName>
</protein>
<name>A0AAV8YI57_9CUCU</name>
<dbReference type="Proteomes" id="UP001162162">
    <property type="component" value="Unassembled WGS sequence"/>
</dbReference>
<dbReference type="SMART" id="SM00513">
    <property type="entry name" value="SAP"/>
    <property type="match status" value="1"/>
</dbReference>
<accession>A0AAV8YI57</accession>
<dbReference type="InterPro" id="IPR036361">
    <property type="entry name" value="SAP_dom_sf"/>
</dbReference>
<dbReference type="PANTHER" id="PTHR45823">
    <property type="entry name" value="T-SNARE COILED-COIL HOMOLOGY DOMAIN-CONTAINING PROTEIN"/>
    <property type="match status" value="1"/>
</dbReference>
<dbReference type="GO" id="GO:0008270">
    <property type="term" value="F:zinc ion binding"/>
    <property type="evidence" value="ECO:0007669"/>
    <property type="project" value="UniProtKB-KW"/>
</dbReference>
<comment type="caution">
    <text evidence="5">The sequence shown here is derived from an EMBL/GenBank/DDBJ whole genome shotgun (WGS) entry which is preliminary data.</text>
</comment>
<keyword evidence="2" id="KW-0175">Coiled coil</keyword>
<dbReference type="Pfam" id="PF22938">
    <property type="entry name" value="Integrase_p58_C"/>
    <property type="match status" value="1"/>
</dbReference>
<gene>
    <name evidence="5" type="ORF">NQ318_006362</name>
</gene>
<dbReference type="InterPro" id="IPR003034">
    <property type="entry name" value="SAP_dom"/>
</dbReference>
<dbReference type="SUPFAM" id="SSF52949">
    <property type="entry name" value="Macro domain-like"/>
    <property type="match status" value="1"/>
</dbReference>
<evidence type="ECO:0000256" key="2">
    <source>
        <dbReference type="SAM" id="Coils"/>
    </source>
</evidence>
<evidence type="ECO:0000259" key="3">
    <source>
        <dbReference type="PROSITE" id="PS50103"/>
    </source>
</evidence>
<dbReference type="InterPro" id="IPR000571">
    <property type="entry name" value="Znf_CCCH"/>
</dbReference>
<dbReference type="AlphaFoldDB" id="A0AAV8YI57"/>
<evidence type="ECO:0000256" key="1">
    <source>
        <dbReference type="PROSITE-ProRule" id="PRU00723"/>
    </source>
</evidence>
<keyword evidence="6" id="KW-1185">Reference proteome</keyword>
<dbReference type="SUPFAM" id="SSF68906">
    <property type="entry name" value="SAP domain"/>
    <property type="match status" value="1"/>
</dbReference>
<feature type="domain" description="C3H1-type" evidence="3">
    <location>
        <begin position="773"/>
        <end position="800"/>
    </location>
</feature>
<proteinExistence type="predicted"/>
<dbReference type="PROSITE" id="PS50103">
    <property type="entry name" value="ZF_C3H1"/>
    <property type="match status" value="1"/>
</dbReference>
<dbReference type="CDD" id="cd02901">
    <property type="entry name" value="Macro_Poa1p-like"/>
    <property type="match status" value="1"/>
</dbReference>